<evidence type="ECO:0000259" key="2">
    <source>
        <dbReference type="PROSITE" id="PS51832"/>
    </source>
</evidence>
<sequence length="376" mass="42047">MRIVAVSELEVGDVLEKSVQGNNGVVMLEAGTVLTEKYINRLKTLRIKFVHLSDSPEFGTDSSSKSKRSASDSWIRPDIDQMKDNENGRKDAIKLVTEFVDRSLMLEQIVLPFPAGNFRQQFRDMLMEITSQPALADELSVMMQTDRILFEHALNVTLCSSVIGTAQNFDSSKLYELALGALFCDIGMTRLPLDLTKVNRELNESELTLLRQHTNEGYRVLKGIKEIPLVSAQCALLHHERYRGSGYPLGMTNDNIPEFAQIVGIADVYNALGSPRHHRNAYRPAEAIEYLLASGNYDFDWGLIKAFLNHVIIYPVSTLVKLSSGQTAAVMETESRPIQRPLVQVLSEPDGTVVKIPYSLELQRHTNVVIIGKADN</sequence>
<dbReference type="EMBL" id="CP041969">
    <property type="protein sequence ID" value="QMV41737.1"/>
    <property type="molecule type" value="Genomic_DNA"/>
</dbReference>
<proteinExistence type="predicted"/>
<dbReference type="KEGG" id="cchl:FPL14_11490"/>
<feature type="region of interest" description="Disordered" evidence="1">
    <location>
        <begin position="56"/>
        <end position="85"/>
    </location>
</feature>
<feature type="domain" description="HD-GYP" evidence="2">
    <location>
        <begin position="127"/>
        <end position="323"/>
    </location>
</feature>
<name>A0A7G5BXQ3_9BACL</name>
<evidence type="ECO:0000256" key="1">
    <source>
        <dbReference type="SAM" id="MobiDB-lite"/>
    </source>
</evidence>
<dbReference type="InterPro" id="IPR003607">
    <property type="entry name" value="HD/PDEase_dom"/>
</dbReference>
<dbReference type="CDD" id="cd00077">
    <property type="entry name" value="HDc"/>
    <property type="match status" value="1"/>
</dbReference>
<dbReference type="Gene3D" id="1.10.3210.10">
    <property type="entry name" value="Hypothetical protein af1432"/>
    <property type="match status" value="1"/>
</dbReference>
<evidence type="ECO:0000313" key="3">
    <source>
        <dbReference type="EMBL" id="QMV41737.1"/>
    </source>
</evidence>
<protein>
    <recommendedName>
        <fullName evidence="2">HD-GYP domain-containing protein</fullName>
    </recommendedName>
</protein>
<dbReference type="InterPro" id="IPR037522">
    <property type="entry name" value="HD_GYP_dom"/>
</dbReference>
<dbReference type="AlphaFoldDB" id="A0A7G5BXQ3"/>
<dbReference type="SUPFAM" id="SSF109604">
    <property type="entry name" value="HD-domain/PDEase-like"/>
    <property type="match status" value="1"/>
</dbReference>
<dbReference type="Pfam" id="PF13487">
    <property type="entry name" value="HD_5"/>
    <property type="match status" value="1"/>
</dbReference>
<gene>
    <name evidence="3" type="ORF">FPL14_11490</name>
</gene>
<dbReference type="Proteomes" id="UP000515679">
    <property type="component" value="Chromosome"/>
</dbReference>
<reference evidence="3 4" key="1">
    <citation type="submission" date="2019-07" db="EMBL/GenBank/DDBJ databases">
        <authorList>
            <person name="Kim J.K."/>
            <person name="Cheong H.-M."/>
            <person name="Choi Y."/>
            <person name="Hwang K.J."/>
            <person name="Lee S."/>
            <person name="Choi C."/>
        </authorList>
    </citation>
    <scope>NUCLEOTIDE SEQUENCE [LARGE SCALE GENOMIC DNA]</scope>
    <source>
        <strain evidence="3 4">KS 22</strain>
    </source>
</reference>
<feature type="compositionally biased region" description="Basic and acidic residues" evidence="1">
    <location>
        <begin position="75"/>
        <end position="85"/>
    </location>
</feature>
<dbReference type="PANTHER" id="PTHR43155:SF2">
    <property type="entry name" value="CYCLIC DI-GMP PHOSPHODIESTERASE PA4108"/>
    <property type="match status" value="1"/>
</dbReference>
<dbReference type="PROSITE" id="PS51832">
    <property type="entry name" value="HD_GYP"/>
    <property type="match status" value="1"/>
</dbReference>
<keyword evidence="4" id="KW-1185">Reference proteome</keyword>
<organism evidence="3 4">
    <name type="scientific">Cohnella cholangitidis</name>
    <dbReference type="NCBI Taxonomy" id="2598458"/>
    <lineage>
        <taxon>Bacteria</taxon>
        <taxon>Bacillati</taxon>
        <taxon>Bacillota</taxon>
        <taxon>Bacilli</taxon>
        <taxon>Bacillales</taxon>
        <taxon>Paenibacillaceae</taxon>
        <taxon>Cohnella</taxon>
    </lineage>
</organism>
<accession>A0A7G5BXQ3</accession>
<dbReference type="PANTHER" id="PTHR43155">
    <property type="entry name" value="CYCLIC DI-GMP PHOSPHODIESTERASE PA4108-RELATED"/>
    <property type="match status" value="1"/>
</dbReference>
<evidence type="ECO:0000313" key="4">
    <source>
        <dbReference type="Proteomes" id="UP000515679"/>
    </source>
</evidence>